<keyword evidence="1" id="KW-0472">Membrane</keyword>
<dbReference type="InterPro" id="IPR045584">
    <property type="entry name" value="Pilin-like"/>
</dbReference>
<dbReference type="OrthoDB" id="1926973at2"/>
<dbReference type="AlphaFoldDB" id="A0A161YSY3"/>
<dbReference type="PROSITE" id="PS00409">
    <property type="entry name" value="PROKAR_NTER_METHYL"/>
    <property type="match status" value="1"/>
</dbReference>
<evidence type="ECO:0008006" key="4">
    <source>
        <dbReference type="Google" id="ProtNLM"/>
    </source>
</evidence>
<keyword evidence="1" id="KW-0812">Transmembrane</keyword>
<proteinExistence type="predicted"/>
<feature type="transmembrane region" description="Helical" evidence="1">
    <location>
        <begin position="12"/>
        <end position="34"/>
    </location>
</feature>
<name>A0A161YSY3_9CLOT</name>
<sequence>MVSIKDKNKGFTLLELILVLSIISIFFSISLINIRGYRKLNNKIDVELFCNTLLNYINNSKEYCRDNSVGGYIYFDIERNMITLNCGIRQINNLPLPDDFSLKQVGLDNKIKITNIGTTGSSCTIKFIDREGETHDITMCVGTEYVQIK</sequence>
<dbReference type="Pfam" id="PF07963">
    <property type="entry name" value="N_methyl"/>
    <property type="match status" value="1"/>
</dbReference>
<dbReference type="NCBIfam" id="TIGR02532">
    <property type="entry name" value="IV_pilin_GFxxxE"/>
    <property type="match status" value="1"/>
</dbReference>
<dbReference type="EMBL" id="LWAE01000001">
    <property type="protein sequence ID" value="KZL94202.1"/>
    <property type="molecule type" value="Genomic_DNA"/>
</dbReference>
<dbReference type="InterPro" id="IPR012902">
    <property type="entry name" value="N_methyl_site"/>
</dbReference>
<keyword evidence="1" id="KW-1133">Transmembrane helix</keyword>
<comment type="caution">
    <text evidence="2">The sequence shown here is derived from an EMBL/GenBank/DDBJ whole genome shotgun (WGS) entry which is preliminary data.</text>
</comment>
<accession>A0A161YSY3</accession>
<keyword evidence="3" id="KW-1185">Reference proteome</keyword>
<protein>
    <recommendedName>
        <fullName evidence="4">Prepilin-type N-terminal cleavage/methylation domain-containing protein</fullName>
    </recommendedName>
</protein>
<dbReference type="Proteomes" id="UP000076603">
    <property type="component" value="Unassembled WGS sequence"/>
</dbReference>
<dbReference type="SUPFAM" id="SSF54523">
    <property type="entry name" value="Pili subunits"/>
    <property type="match status" value="1"/>
</dbReference>
<evidence type="ECO:0000313" key="2">
    <source>
        <dbReference type="EMBL" id="KZL94202.1"/>
    </source>
</evidence>
<dbReference type="STRING" id="1121326.CLMAG_12550"/>
<reference evidence="2 3" key="1">
    <citation type="submission" date="2016-04" db="EMBL/GenBank/DDBJ databases">
        <title>Genome sequence of Clostridium magnum DSM 2767.</title>
        <authorList>
            <person name="Poehlein A."/>
            <person name="Uhlig R."/>
            <person name="Fischer R."/>
            <person name="Bahl H."/>
            <person name="Daniel R."/>
        </authorList>
    </citation>
    <scope>NUCLEOTIDE SEQUENCE [LARGE SCALE GENOMIC DNA]</scope>
    <source>
        <strain evidence="2 3">DSM 2767</strain>
    </source>
</reference>
<dbReference type="RefSeq" id="WP_066619372.1">
    <property type="nucleotide sequence ID" value="NZ_FQXL01000009.1"/>
</dbReference>
<dbReference type="PATRIC" id="fig|1121326.3.peg.1223"/>
<evidence type="ECO:0000313" key="3">
    <source>
        <dbReference type="Proteomes" id="UP000076603"/>
    </source>
</evidence>
<evidence type="ECO:0000256" key="1">
    <source>
        <dbReference type="SAM" id="Phobius"/>
    </source>
</evidence>
<organism evidence="2 3">
    <name type="scientific">Clostridium magnum DSM 2767</name>
    <dbReference type="NCBI Taxonomy" id="1121326"/>
    <lineage>
        <taxon>Bacteria</taxon>
        <taxon>Bacillati</taxon>
        <taxon>Bacillota</taxon>
        <taxon>Clostridia</taxon>
        <taxon>Eubacteriales</taxon>
        <taxon>Clostridiaceae</taxon>
        <taxon>Clostridium</taxon>
    </lineage>
</organism>
<gene>
    <name evidence="2" type="ORF">CLMAG_12550</name>
</gene>